<organism evidence="2 3">
    <name type="scientific">Fusarium oxysporum f. sp. lycopersici (strain 4287 / CBS 123668 / FGSC 9935 / NRRL 34936)</name>
    <name type="common">Fusarium vascular wilt of tomato</name>
    <dbReference type="NCBI Taxonomy" id="426428"/>
    <lineage>
        <taxon>Eukaryota</taxon>
        <taxon>Fungi</taxon>
        <taxon>Dikarya</taxon>
        <taxon>Ascomycota</taxon>
        <taxon>Pezizomycotina</taxon>
        <taxon>Sordariomycetes</taxon>
        <taxon>Hypocreomycetidae</taxon>
        <taxon>Hypocreales</taxon>
        <taxon>Nectriaceae</taxon>
        <taxon>Fusarium</taxon>
        <taxon>Fusarium oxysporum species complex</taxon>
    </lineage>
</organism>
<dbReference type="KEGG" id="fox:FOXG_11224"/>
<dbReference type="EMBL" id="DS231709">
    <property type="protein sequence ID" value="KNB11252.1"/>
    <property type="molecule type" value="Genomic_DNA"/>
</dbReference>
<proteinExistence type="predicted"/>
<dbReference type="Proteomes" id="UP000009097">
    <property type="component" value="Unassembled WGS sequence"/>
</dbReference>
<feature type="compositionally biased region" description="Low complexity" evidence="1">
    <location>
        <begin position="51"/>
        <end position="87"/>
    </location>
</feature>
<evidence type="ECO:0000313" key="2">
    <source>
        <dbReference type="EMBL" id="KNB11252.1"/>
    </source>
</evidence>
<dbReference type="VEuPathDB" id="FungiDB:FOXG_11224"/>
<reference evidence="2" key="2">
    <citation type="journal article" date="2010" name="Nature">
        <title>Comparative genomics reveals mobile pathogenicity chromosomes in Fusarium.</title>
        <authorList>
            <person name="Ma L.J."/>
            <person name="van der Does H.C."/>
            <person name="Borkovich K.A."/>
            <person name="Coleman J.J."/>
            <person name="Daboussi M.J."/>
            <person name="Di Pietro A."/>
            <person name="Dufresne M."/>
            <person name="Freitag M."/>
            <person name="Grabherr M."/>
            <person name="Henrissat B."/>
            <person name="Houterman P.M."/>
            <person name="Kang S."/>
            <person name="Shim W.B."/>
            <person name="Woloshuk C."/>
            <person name="Xie X."/>
            <person name="Xu J.R."/>
            <person name="Antoniw J."/>
            <person name="Baker S.E."/>
            <person name="Bluhm B.H."/>
            <person name="Breakspear A."/>
            <person name="Brown D.W."/>
            <person name="Butchko R.A."/>
            <person name="Chapman S."/>
            <person name="Coulson R."/>
            <person name="Coutinho P.M."/>
            <person name="Danchin E.G."/>
            <person name="Diener A."/>
            <person name="Gale L.R."/>
            <person name="Gardiner D.M."/>
            <person name="Goff S."/>
            <person name="Hammond-Kosack K.E."/>
            <person name="Hilburn K."/>
            <person name="Hua-Van A."/>
            <person name="Jonkers W."/>
            <person name="Kazan K."/>
            <person name="Kodira C.D."/>
            <person name="Koehrsen M."/>
            <person name="Kumar L."/>
            <person name="Lee Y.H."/>
            <person name="Li L."/>
            <person name="Manners J.M."/>
            <person name="Miranda-Saavedra D."/>
            <person name="Mukherjee M."/>
            <person name="Park G."/>
            <person name="Park J."/>
            <person name="Park S.Y."/>
            <person name="Proctor R.H."/>
            <person name="Regev A."/>
            <person name="Ruiz-Roldan M.C."/>
            <person name="Sain D."/>
            <person name="Sakthikumar S."/>
            <person name="Sykes S."/>
            <person name="Schwartz D.C."/>
            <person name="Turgeon B.G."/>
            <person name="Wapinski I."/>
            <person name="Yoder O."/>
            <person name="Young S."/>
            <person name="Zeng Q."/>
            <person name="Zhou S."/>
            <person name="Galagan J."/>
            <person name="Cuomo C.A."/>
            <person name="Kistler H.C."/>
            <person name="Rep M."/>
        </authorList>
    </citation>
    <scope>NUCLEOTIDE SEQUENCE [LARGE SCALE GENOMIC DNA]</scope>
    <source>
        <strain evidence="2">4287</strain>
    </source>
</reference>
<evidence type="ECO:0000256" key="1">
    <source>
        <dbReference type="SAM" id="MobiDB-lite"/>
    </source>
</evidence>
<gene>
    <name evidence="2" type="ORF">FOXG_11224</name>
</gene>
<name>A0A0J9WQR7_FUSO4</name>
<sequence length="87" mass="9584">MIHQQTKLTGSLWIRNDPRRLRRRHDLRAPFTSMTQNAMKTQEVAAGLGGSRSTESRNTSSEAIHSQNTSVSAVSSVSRQSGCSLNI</sequence>
<protein>
    <submittedName>
        <fullName evidence="2">Uncharacterized protein</fullName>
    </submittedName>
</protein>
<dbReference type="AlphaFoldDB" id="A0A0J9WQR7"/>
<feature type="region of interest" description="Disordered" evidence="1">
    <location>
        <begin position="26"/>
        <end position="87"/>
    </location>
</feature>
<evidence type="ECO:0000313" key="3">
    <source>
        <dbReference type="Proteomes" id="UP000009097"/>
    </source>
</evidence>
<dbReference type="GeneID" id="28952637"/>
<accession>A0A0J9WQR7</accession>
<reference evidence="2" key="1">
    <citation type="submission" date="2007-04" db="EMBL/GenBank/DDBJ databases">
        <authorList>
            <consortium name="The Broad Institute Genome Sequencing Platform"/>
            <person name="Birren B."/>
            <person name="Lander E."/>
            <person name="Galagan J."/>
            <person name="Nusbaum C."/>
            <person name="Devon K."/>
            <person name="Ma L.-J."/>
            <person name="Jaffe D."/>
            <person name="Butler J."/>
            <person name="Alvarez P."/>
            <person name="Gnerre S."/>
            <person name="Grabherr M."/>
            <person name="Kleber M."/>
            <person name="Mauceli E."/>
            <person name="Brockman W."/>
            <person name="MacCallum I.A."/>
            <person name="Young S."/>
            <person name="LaButti K."/>
            <person name="DeCaprio D."/>
            <person name="Crawford M."/>
            <person name="Koehrsen M."/>
            <person name="Engels R."/>
            <person name="Montgomery P."/>
            <person name="Pearson M."/>
            <person name="Howarth C."/>
            <person name="Larson L."/>
            <person name="White J."/>
            <person name="O'Leary S."/>
            <person name="Kodira C."/>
            <person name="Zeng Q."/>
            <person name="Yandava C."/>
            <person name="Alvarado L."/>
            <person name="Kistler C."/>
            <person name="Shim W.-B."/>
            <person name="Kang S."/>
            <person name="Woloshuk C."/>
        </authorList>
    </citation>
    <scope>NUCLEOTIDE SEQUENCE</scope>
    <source>
        <strain evidence="2">4287</strain>
    </source>
</reference>
<dbReference type="RefSeq" id="XP_018249297.1">
    <property type="nucleotide sequence ID" value="XM_018390771.1"/>
</dbReference>